<dbReference type="EMBL" id="CP068224">
    <property type="protein sequence ID" value="QQT55639.1"/>
    <property type="molecule type" value="Genomic_DNA"/>
</dbReference>
<dbReference type="Proteomes" id="UP000595498">
    <property type="component" value="Chromosome"/>
</dbReference>
<evidence type="ECO:0000313" key="5">
    <source>
        <dbReference type="Proteomes" id="UP000432350"/>
    </source>
</evidence>
<dbReference type="Proteomes" id="UP000432350">
    <property type="component" value="Unassembled WGS sequence"/>
</dbReference>
<sequence length="80" mass="9174">MADFFYVGYEGEDELLELVAVSTIQSLLYFQDADQEDFTTIKTAIDQNFIVEEDLITVADTLRLDQSIVRFTPGKPNYKD</sequence>
<dbReference type="Proteomes" id="UP000251241">
    <property type="component" value="Unassembled WGS sequence"/>
</dbReference>
<organism evidence="2 4">
    <name type="scientific">Sphingobacterium multivorum</name>
    <dbReference type="NCBI Taxonomy" id="28454"/>
    <lineage>
        <taxon>Bacteria</taxon>
        <taxon>Pseudomonadati</taxon>
        <taxon>Bacteroidota</taxon>
        <taxon>Sphingobacteriia</taxon>
        <taxon>Sphingobacteriales</taxon>
        <taxon>Sphingobacteriaceae</taxon>
        <taxon>Sphingobacterium</taxon>
    </lineage>
</organism>
<reference evidence="2 4" key="1">
    <citation type="submission" date="2018-06" db="EMBL/GenBank/DDBJ databases">
        <authorList>
            <consortium name="Pathogen Informatics"/>
            <person name="Doyle S."/>
        </authorList>
    </citation>
    <scope>NUCLEOTIDE SEQUENCE [LARGE SCALE GENOMIC DNA]</scope>
    <source>
        <strain evidence="2 4">NCTC11343</strain>
    </source>
</reference>
<evidence type="ECO:0000313" key="4">
    <source>
        <dbReference type="Proteomes" id="UP000251241"/>
    </source>
</evidence>
<dbReference type="GeneID" id="88831164"/>
<dbReference type="EMBL" id="CABWMV010000025">
    <property type="protein sequence ID" value="VXD05904.1"/>
    <property type="molecule type" value="Genomic_DNA"/>
</dbReference>
<evidence type="ECO:0000313" key="2">
    <source>
        <dbReference type="EMBL" id="SPZ95258.1"/>
    </source>
</evidence>
<evidence type="ECO:0000313" key="6">
    <source>
        <dbReference type="Proteomes" id="UP000595498"/>
    </source>
</evidence>
<protein>
    <submittedName>
        <fullName evidence="2">Uncharacterized protein</fullName>
    </submittedName>
</protein>
<gene>
    <name evidence="1" type="ORF">I6I98_10425</name>
    <name evidence="2" type="ORF">NCTC11343_05869</name>
    <name evidence="3" type="ORF">SPHINGO8BC_60751</name>
</gene>
<reference evidence="1 6" key="3">
    <citation type="submission" date="2021-01" db="EMBL/GenBank/DDBJ databases">
        <title>FDA dAtabase for Regulatory Grade micrObial Sequences (FDA-ARGOS): Supporting development and validation of Infectious Disease Dx tests.</title>
        <authorList>
            <person name="Sproer C."/>
            <person name="Gronow S."/>
            <person name="Severitt S."/>
            <person name="Schroder I."/>
            <person name="Tallon L."/>
            <person name="Sadzewicz L."/>
            <person name="Zhao X."/>
            <person name="Boylan J."/>
            <person name="Ott S."/>
            <person name="Bowen H."/>
            <person name="Vavikolanu K."/>
            <person name="Mehta A."/>
            <person name="Aluvathingal J."/>
            <person name="Nadendla S."/>
            <person name="Lowell S."/>
            <person name="Myers T."/>
            <person name="Yan Y."/>
            <person name="Sichtig H."/>
        </authorList>
    </citation>
    <scope>NUCLEOTIDE SEQUENCE [LARGE SCALE GENOMIC DNA]</scope>
    <source>
        <strain evidence="1 6">FDAARGOS_1141</strain>
    </source>
</reference>
<accession>A0A654DNF4</accession>
<evidence type="ECO:0000313" key="3">
    <source>
        <dbReference type="EMBL" id="VXD05904.1"/>
    </source>
</evidence>
<dbReference type="RefSeq" id="WP_046673541.1">
    <property type="nucleotide sequence ID" value="NZ_CP068086.1"/>
</dbReference>
<keyword evidence="6" id="KW-1185">Reference proteome</keyword>
<dbReference type="EMBL" id="UAUU01000011">
    <property type="protein sequence ID" value="SPZ95258.1"/>
    <property type="molecule type" value="Genomic_DNA"/>
</dbReference>
<evidence type="ECO:0000313" key="1">
    <source>
        <dbReference type="EMBL" id="QQT55639.1"/>
    </source>
</evidence>
<dbReference type="AlphaFoldDB" id="A0A2X2JMR8"/>
<reference evidence="3 5" key="2">
    <citation type="submission" date="2019-10" db="EMBL/GenBank/DDBJ databases">
        <authorList>
            <person name="Karimi E."/>
        </authorList>
    </citation>
    <scope>NUCLEOTIDE SEQUENCE [LARGE SCALE GENOMIC DNA]</scope>
    <source>
        <strain evidence="3">Sphingobacterium sp. 8BC</strain>
    </source>
</reference>
<accession>A0A2X2JMR8</accession>
<name>A0A2X2JMR8_SPHMU</name>
<proteinExistence type="predicted"/>